<dbReference type="Proteomes" id="UP000315017">
    <property type="component" value="Chromosome"/>
</dbReference>
<protein>
    <recommendedName>
        <fullName evidence="3">DUF1501 domain-containing protein</fullName>
    </recommendedName>
</protein>
<dbReference type="PANTHER" id="PTHR43737:SF1">
    <property type="entry name" value="DUF1501 DOMAIN-CONTAINING PROTEIN"/>
    <property type="match status" value="1"/>
</dbReference>
<keyword evidence="2" id="KW-1185">Reference proteome</keyword>
<dbReference type="InterPro" id="IPR006311">
    <property type="entry name" value="TAT_signal"/>
</dbReference>
<evidence type="ECO:0008006" key="3">
    <source>
        <dbReference type="Google" id="ProtNLM"/>
    </source>
</evidence>
<dbReference type="InterPro" id="IPR010869">
    <property type="entry name" value="DUF1501"/>
</dbReference>
<reference evidence="1 2" key="1">
    <citation type="submission" date="2019-02" db="EMBL/GenBank/DDBJ databases">
        <title>Deep-cultivation of Planctomycetes and their phenomic and genomic characterization uncovers novel biology.</title>
        <authorList>
            <person name="Wiegand S."/>
            <person name="Jogler M."/>
            <person name="Boedeker C."/>
            <person name="Pinto D."/>
            <person name="Vollmers J."/>
            <person name="Rivas-Marin E."/>
            <person name="Kohn T."/>
            <person name="Peeters S.H."/>
            <person name="Heuer A."/>
            <person name="Rast P."/>
            <person name="Oberbeckmann S."/>
            <person name="Bunk B."/>
            <person name="Jeske O."/>
            <person name="Meyerdierks A."/>
            <person name="Storesund J.E."/>
            <person name="Kallscheuer N."/>
            <person name="Luecker S."/>
            <person name="Lage O.M."/>
            <person name="Pohl T."/>
            <person name="Merkel B.J."/>
            <person name="Hornburger P."/>
            <person name="Mueller R.-W."/>
            <person name="Bruemmer F."/>
            <person name="Labrenz M."/>
            <person name="Spormann A.M."/>
            <person name="Op den Camp H."/>
            <person name="Overmann J."/>
            <person name="Amann R."/>
            <person name="Jetten M.S.M."/>
            <person name="Mascher T."/>
            <person name="Medema M.H."/>
            <person name="Devos D.P."/>
            <person name="Kaster A.-K."/>
            <person name="Ovreas L."/>
            <person name="Rohde M."/>
            <person name="Galperin M.Y."/>
            <person name="Jogler C."/>
        </authorList>
    </citation>
    <scope>NUCLEOTIDE SEQUENCE [LARGE SCALE GENOMIC DNA]</scope>
    <source>
        <strain evidence="1 2">ETA_A8</strain>
    </source>
</reference>
<dbReference type="InterPro" id="IPR017850">
    <property type="entry name" value="Alkaline_phosphatase_core_sf"/>
</dbReference>
<dbReference type="EMBL" id="CP036274">
    <property type="protein sequence ID" value="QDU25058.1"/>
    <property type="molecule type" value="Genomic_DNA"/>
</dbReference>
<sequence length="490" mass="52456">MLSVVERSRRDFLRIGTLGIGGVTLADVLGQTTRAGETKSSFVRDKSIVLLFLAGGPSQHETFDPKPDGFDSFTSVAGHIPTALPGVRFASYFPKLAERADRLTIVRSLVAKTANHAKASKNMLTGGIEDPINSTEGGAVINPSIGSLLAQVRGANDPRSGMPSYAFIPPVFKAVNGLKISGVNPGVESAVLGSGPGQLGAAFAPFNPLGSNGKKGEPDGGWVELLKPRLPTDRLDSRRGLLSEFDRLRRQLDGNSSFRDLDSMQQQAYEVLLGGAIRQALDLSQEDRRVIAAYDTSHCPIYGWGKDNRWETEGPSTGFPLGEQMLLARRLCEAGSRFVTVVHSNWDMHGGEAIWGLKTGMDILAPPVDHAVAAFLDDTAQRGQSDEILLVVVGEFGRTPSINKNAGRDHNPNAGVILFAGGGLKHGQVIGETDTRGGRVECDPVGVDDLTATLMHYLFDLGQLRISREVSPALKRIALDHGTPIRALIS</sequence>
<organism evidence="1 2">
    <name type="scientific">Anatilimnocola aggregata</name>
    <dbReference type="NCBI Taxonomy" id="2528021"/>
    <lineage>
        <taxon>Bacteria</taxon>
        <taxon>Pseudomonadati</taxon>
        <taxon>Planctomycetota</taxon>
        <taxon>Planctomycetia</taxon>
        <taxon>Pirellulales</taxon>
        <taxon>Pirellulaceae</taxon>
        <taxon>Anatilimnocola</taxon>
    </lineage>
</organism>
<proteinExistence type="predicted"/>
<dbReference type="SUPFAM" id="SSF53649">
    <property type="entry name" value="Alkaline phosphatase-like"/>
    <property type="match status" value="1"/>
</dbReference>
<dbReference type="RefSeq" id="WP_202921473.1">
    <property type="nucleotide sequence ID" value="NZ_CP036274.1"/>
</dbReference>
<dbReference type="PANTHER" id="PTHR43737">
    <property type="entry name" value="BLL7424 PROTEIN"/>
    <property type="match status" value="1"/>
</dbReference>
<gene>
    <name evidence="1" type="ORF">ETAA8_01190</name>
</gene>
<dbReference type="Pfam" id="PF07394">
    <property type="entry name" value="DUF1501"/>
    <property type="match status" value="1"/>
</dbReference>
<name>A0A517Y474_9BACT</name>
<evidence type="ECO:0000313" key="1">
    <source>
        <dbReference type="EMBL" id="QDU25058.1"/>
    </source>
</evidence>
<dbReference type="PROSITE" id="PS51318">
    <property type="entry name" value="TAT"/>
    <property type="match status" value="1"/>
</dbReference>
<evidence type="ECO:0000313" key="2">
    <source>
        <dbReference type="Proteomes" id="UP000315017"/>
    </source>
</evidence>
<dbReference type="KEGG" id="aagg:ETAA8_01190"/>
<accession>A0A517Y474</accession>
<dbReference type="AlphaFoldDB" id="A0A517Y474"/>